<protein>
    <submittedName>
        <fullName evidence="1">Uncharacterized protein</fullName>
    </submittedName>
</protein>
<accession>A0ACC0W4D8</accession>
<dbReference type="EMBL" id="CM047583">
    <property type="protein sequence ID" value="KAI9912798.1"/>
    <property type="molecule type" value="Genomic_DNA"/>
</dbReference>
<name>A0ACC0W4D8_9STRA</name>
<evidence type="ECO:0000313" key="1">
    <source>
        <dbReference type="EMBL" id="KAI9912798.1"/>
    </source>
</evidence>
<proteinExistence type="predicted"/>
<dbReference type="Proteomes" id="UP001163321">
    <property type="component" value="Chromosome 4"/>
</dbReference>
<keyword evidence="2" id="KW-1185">Reference proteome</keyword>
<gene>
    <name evidence="1" type="ORF">PsorP6_006459</name>
</gene>
<organism evidence="1 2">
    <name type="scientific">Peronosclerospora sorghi</name>
    <dbReference type="NCBI Taxonomy" id="230839"/>
    <lineage>
        <taxon>Eukaryota</taxon>
        <taxon>Sar</taxon>
        <taxon>Stramenopiles</taxon>
        <taxon>Oomycota</taxon>
        <taxon>Peronosporomycetes</taxon>
        <taxon>Peronosporales</taxon>
        <taxon>Peronosporaceae</taxon>
        <taxon>Peronosclerospora</taxon>
    </lineage>
</organism>
<sequence length="262" mass="30252">MNINKLDAGTNQVDGTWQDYAHAILQKEQQESEVVQKKSKADSEGEMNRLTKRSAATAKRREQVELLTGEKTQTMDERGYLETRLEKTRALLAAKSAELKEETEILERCKEDRTASRAKLDAQVSERNEFTRAIMDQWSTSKPLMTDDERGDVTENPDELWSAWAGLVTDLVAARKQVDMIEEQLKVTQRAHEAAKMMFDEFIRTMDWHLFVKGGQEREETLAVDKELHEYLAIATENVSCCLTERQALRNHVEEDPLRFMR</sequence>
<comment type="caution">
    <text evidence="1">The sequence shown here is derived from an EMBL/GenBank/DDBJ whole genome shotgun (WGS) entry which is preliminary data.</text>
</comment>
<reference evidence="1 2" key="1">
    <citation type="journal article" date="2022" name="bioRxiv">
        <title>The genome of the oomycete Peronosclerospora sorghi, a cosmopolitan pathogen of maize and sorghum, is inflated with dispersed pseudogenes.</title>
        <authorList>
            <person name="Fletcher K."/>
            <person name="Martin F."/>
            <person name="Isakeit T."/>
            <person name="Cavanaugh K."/>
            <person name="Magill C."/>
            <person name="Michelmore R."/>
        </authorList>
    </citation>
    <scope>NUCLEOTIDE SEQUENCE [LARGE SCALE GENOMIC DNA]</scope>
    <source>
        <strain evidence="1">P6</strain>
    </source>
</reference>
<evidence type="ECO:0000313" key="2">
    <source>
        <dbReference type="Proteomes" id="UP001163321"/>
    </source>
</evidence>